<comment type="caution">
    <text evidence="1">The sequence shown here is derived from an EMBL/GenBank/DDBJ whole genome shotgun (WGS) entry which is preliminary data.</text>
</comment>
<evidence type="ECO:0000313" key="2">
    <source>
        <dbReference type="Proteomes" id="UP001529235"/>
    </source>
</evidence>
<accession>A0ABD4Z7U5</accession>
<reference evidence="1 2" key="1">
    <citation type="submission" date="2023-05" db="EMBL/GenBank/DDBJ databases">
        <title>A new hyperthermophilic archaea 'Ignisphaera cupida' sp. nov. and description of the family 'Ignisphaeraceae' fam. nov.</title>
        <authorList>
            <person name="Podosokorskaya O.A."/>
            <person name="Elcheninov A.G."/>
            <person name="Klukina A."/>
            <person name="Merkel A.Y."/>
        </authorList>
    </citation>
    <scope>NUCLEOTIDE SEQUENCE [LARGE SCALE GENOMIC DNA]</scope>
    <source>
        <strain evidence="1 2">4213-co</strain>
    </source>
</reference>
<dbReference type="RefSeq" id="WP_285274402.1">
    <property type="nucleotide sequence ID" value="NZ_JASNVW010000008.1"/>
</dbReference>
<keyword evidence="2" id="KW-1185">Reference proteome</keyword>
<dbReference type="AlphaFoldDB" id="A0ABD4Z7U5"/>
<dbReference type="PANTHER" id="PTHR40730:SF4">
    <property type="entry name" value="TRANSCRIPTIONAL REGULATOR"/>
    <property type="match status" value="1"/>
</dbReference>
<dbReference type="PANTHER" id="PTHR40730">
    <property type="entry name" value="TRANSCRIPTIONAL REGULATOR PROTEIN-LIKE PROTEIN"/>
    <property type="match status" value="1"/>
</dbReference>
<organism evidence="1 2">
    <name type="scientific">Ignisphaera cupida</name>
    <dbReference type="NCBI Taxonomy" id="3050454"/>
    <lineage>
        <taxon>Archaea</taxon>
        <taxon>Thermoproteota</taxon>
        <taxon>Thermoprotei</taxon>
        <taxon>Desulfurococcales</taxon>
        <taxon>Desulfurococcaceae</taxon>
        <taxon>Ignisphaera</taxon>
    </lineage>
</organism>
<proteinExistence type="predicted"/>
<gene>
    <name evidence="1" type="ORF">QPL79_08575</name>
</gene>
<sequence length="134" mass="15304">MKSTYELASKYVVPAIKRELVLELLKMGFMEVEIAKTLGLSPSLVTRYLKGERGNSINISSYKDISNMVKELASRIARNSLNAYEVAREIDRIAMIFMAKKYLCGLHSRIEPGIDITKCNICPELYRYQLSNDF</sequence>
<dbReference type="EMBL" id="JASNVW010000008">
    <property type="protein sequence ID" value="MDK6029416.1"/>
    <property type="molecule type" value="Genomic_DNA"/>
</dbReference>
<name>A0ABD4Z7U5_9CREN</name>
<protein>
    <submittedName>
        <fullName evidence="1">Transcriptional regulator</fullName>
    </submittedName>
</protein>
<dbReference type="Proteomes" id="UP001529235">
    <property type="component" value="Unassembled WGS sequence"/>
</dbReference>
<evidence type="ECO:0000313" key="1">
    <source>
        <dbReference type="EMBL" id="MDK6029416.1"/>
    </source>
</evidence>